<sequence>MAFSLGIIVTTLILSVVYFSEAEGEQEVADVESNEHITIEEAHELLEEEGHIIISQSEMDQFDQLEADYNDLNEQLEEYQAEESITDHDHKVFTLEVESGMSTQNIASVLEEQGIINDSGELVNYLTENDYSRAIQVGTYVVTSEMTHQQIAITITN</sequence>
<evidence type="ECO:0008006" key="4">
    <source>
        <dbReference type="Google" id="ProtNLM"/>
    </source>
</evidence>
<feature type="coiled-coil region" evidence="1">
    <location>
        <begin position="55"/>
        <end position="82"/>
    </location>
</feature>
<dbReference type="Gene3D" id="3.30.1490.480">
    <property type="entry name" value="Endolytic murein transglycosylase"/>
    <property type="match status" value="1"/>
</dbReference>
<dbReference type="Proteomes" id="UP001236723">
    <property type="component" value="Unassembled WGS sequence"/>
</dbReference>
<proteinExistence type="predicted"/>
<keyword evidence="3" id="KW-1185">Reference proteome</keyword>
<name>A0ABU0DRE9_9BACI</name>
<evidence type="ECO:0000313" key="3">
    <source>
        <dbReference type="Proteomes" id="UP001236723"/>
    </source>
</evidence>
<evidence type="ECO:0000313" key="2">
    <source>
        <dbReference type="EMBL" id="MDQ0351023.1"/>
    </source>
</evidence>
<dbReference type="EMBL" id="JAUSUP010000001">
    <property type="protein sequence ID" value="MDQ0351023.1"/>
    <property type="molecule type" value="Genomic_DNA"/>
</dbReference>
<dbReference type="RefSeq" id="WP_307066360.1">
    <property type="nucleotide sequence ID" value="NZ_JAUSUP010000001.1"/>
</dbReference>
<comment type="caution">
    <text evidence="2">The sequence shown here is derived from an EMBL/GenBank/DDBJ whole genome shotgun (WGS) entry which is preliminary data.</text>
</comment>
<organism evidence="2 3">
    <name type="scientific">Alkalibacillus filiformis</name>
    <dbReference type="NCBI Taxonomy" id="200990"/>
    <lineage>
        <taxon>Bacteria</taxon>
        <taxon>Bacillati</taxon>
        <taxon>Bacillota</taxon>
        <taxon>Bacilli</taxon>
        <taxon>Bacillales</taxon>
        <taxon>Bacillaceae</taxon>
        <taxon>Alkalibacillus</taxon>
    </lineage>
</organism>
<gene>
    <name evidence="2" type="ORF">J2R98_000826</name>
</gene>
<protein>
    <recommendedName>
        <fullName evidence="4">YceG-like family protein</fullName>
    </recommendedName>
</protein>
<reference evidence="2 3" key="1">
    <citation type="submission" date="2023-07" db="EMBL/GenBank/DDBJ databases">
        <title>Genomic Encyclopedia of Type Strains, Phase IV (KMG-IV): sequencing the most valuable type-strain genomes for metagenomic binning, comparative biology and taxonomic classification.</title>
        <authorList>
            <person name="Goeker M."/>
        </authorList>
    </citation>
    <scope>NUCLEOTIDE SEQUENCE [LARGE SCALE GENOMIC DNA]</scope>
    <source>
        <strain evidence="2 3">DSM 15448</strain>
    </source>
</reference>
<accession>A0ABU0DRE9</accession>
<evidence type="ECO:0000256" key="1">
    <source>
        <dbReference type="SAM" id="Coils"/>
    </source>
</evidence>
<keyword evidence="1" id="KW-0175">Coiled coil</keyword>